<dbReference type="InterPro" id="IPR049900">
    <property type="entry name" value="PKS_mFAS_DH"/>
</dbReference>
<dbReference type="GO" id="GO:0016491">
    <property type="term" value="F:oxidoreductase activity"/>
    <property type="evidence" value="ECO:0007669"/>
    <property type="project" value="UniProtKB-KW"/>
</dbReference>
<reference evidence="11" key="1">
    <citation type="submission" date="2017-08" db="EMBL/GenBank/DDBJ databases">
        <title>Assembly of the North American Bullfrog Genome.</title>
        <authorList>
            <person name="Warren R.L."/>
            <person name="Vandervalk B.P."/>
            <person name="Kucuk E."/>
            <person name="Birol I."/>
            <person name="Helbing C."/>
            <person name="Pandoh P."/>
            <person name="Behsaz B."/>
            <person name="Mohamadi H."/>
            <person name="Chu J."/>
            <person name="Jackman S."/>
            <person name="Hammond S.A."/>
            <person name="Veldhoen N."/>
            <person name="Kirk H."/>
            <person name="Zhao Y."/>
            <person name="Coope R."/>
            <person name="Pleasance S."/>
            <person name="Moore R."/>
            <person name="Holt R."/>
        </authorList>
    </citation>
    <scope>NUCLEOTIDE SEQUENCE</scope>
    <source>
        <strain evidence="11">Bruno</strain>
        <tissue evidence="11">Liver</tissue>
    </source>
</reference>
<dbReference type="InterPro" id="IPR020807">
    <property type="entry name" value="PKS_DH"/>
</dbReference>
<dbReference type="InterPro" id="IPR042104">
    <property type="entry name" value="PKS_dehydratase_sf"/>
</dbReference>
<name>A0A2G9RS71_AQUCT</name>
<protein>
    <recommendedName>
        <fullName evidence="10">PKS/mFAS DH domain-containing protein</fullName>
    </recommendedName>
</protein>
<evidence type="ECO:0000256" key="9">
    <source>
        <dbReference type="PROSITE-ProRule" id="PRU01363"/>
    </source>
</evidence>
<keyword evidence="3" id="KW-0276">Fatty acid metabolism</keyword>
<evidence type="ECO:0000256" key="1">
    <source>
        <dbReference type="ARBA" id="ARBA00022450"/>
    </source>
</evidence>
<dbReference type="PANTHER" id="PTHR43775:SF7">
    <property type="entry name" value="FATTY ACID SYNTHASE"/>
    <property type="match status" value="1"/>
</dbReference>
<gene>
    <name evidence="11" type="ORF">AB205_0176750</name>
</gene>
<proteinExistence type="predicted"/>
<dbReference type="SMART" id="SM00826">
    <property type="entry name" value="PKS_DH"/>
    <property type="match status" value="1"/>
</dbReference>
<keyword evidence="1" id="KW-0596">Phosphopantetheine</keyword>
<keyword evidence="6" id="KW-0443">Lipid metabolism</keyword>
<evidence type="ECO:0000256" key="5">
    <source>
        <dbReference type="ARBA" id="ARBA00023002"/>
    </source>
</evidence>
<evidence type="ECO:0000256" key="7">
    <source>
        <dbReference type="ARBA" id="ARBA00023160"/>
    </source>
</evidence>
<dbReference type="PANTHER" id="PTHR43775">
    <property type="entry name" value="FATTY ACID SYNTHASE"/>
    <property type="match status" value="1"/>
</dbReference>
<evidence type="ECO:0000256" key="3">
    <source>
        <dbReference type="ARBA" id="ARBA00022832"/>
    </source>
</evidence>
<feature type="region of interest" description="C-terminal hotdog fold" evidence="9">
    <location>
        <begin position="120"/>
        <end position="164"/>
    </location>
</feature>
<evidence type="ECO:0000313" key="11">
    <source>
        <dbReference type="EMBL" id="PIO30635.1"/>
    </source>
</evidence>
<evidence type="ECO:0000256" key="6">
    <source>
        <dbReference type="ARBA" id="ARBA00023098"/>
    </source>
</evidence>
<evidence type="ECO:0000256" key="4">
    <source>
        <dbReference type="ARBA" id="ARBA00022857"/>
    </source>
</evidence>
<evidence type="ECO:0000259" key="10">
    <source>
        <dbReference type="PROSITE" id="PS52019"/>
    </source>
</evidence>
<dbReference type="EMBL" id="KV935200">
    <property type="protein sequence ID" value="PIO30635.1"/>
    <property type="molecule type" value="Genomic_DNA"/>
</dbReference>
<comment type="caution">
    <text evidence="9">Lacks conserved residue(s) required for the propagation of feature annotation.</text>
</comment>
<dbReference type="AlphaFoldDB" id="A0A2G9RS71"/>
<keyword evidence="5" id="KW-0560">Oxidoreductase</keyword>
<organism evidence="11">
    <name type="scientific">Aquarana catesbeiana</name>
    <name type="common">American bullfrog</name>
    <name type="synonym">Rana catesbeiana</name>
    <dbReference type="NCBI Taxonomy" id="8400"/>
    <lineage>
        <taxon>Eukaryota</taxon>
        <taxon>Metazoa</taxon>
        <taxon>Chordata</taxon>
        <taxon>Craniata</taxon>
        <taxon>Vertebrata</taxon>
        <taxon>Euteleostomi</taxon>
        <taxon>Amphibia</taxon>
        <taxon>Batrachia</taxon>
        <taxon>Anura</taxon>
        <taxon>Neobatrachia</taxon>
        <taxon>Ranoidea</taxon>
        <taxon>Ranidae</taxon>
        <taxon>Aquarana</taxon>
    </lineage>
</organism>
<evidence type="ECO:0000256" key="2">
    <source>
        <dbReference type="ARBA" id="ARBA00022516"/>
    </source>
</evidence>
<keyword evidence="2" id="KW-0444">Lipid biosynthesis</keyword>
<keyword evidence="4" id="KW-0521">NADP</keyword>
<dbReference type="GO" id="GO:0005737">
    <property type="term" value="C:cytoplasm"/>
    <property type="evidence" value="ECO:0007669"/>
    <property type="project" value="TreeGrafter"/>
</dbReference>
<dbReference type="GO" id="GO:0004312">
    <property type="term" value="F:fatty acid synthase activity"/>
    <property type="evidence" value="ECO:0007669"/>
    <property type="project" value="TreeGrafter"/>
</dbReference>
<keyword evidence="8" id="KW-0511">Multifunctional enzyme</keyword>
<dbReference type="Pfam" id="PF21089">
    <property type="entry name" value="PKS_DH_N"/>
    <property type="match status" value="1"/>
</dbReference>
<feature type="region of interest" description="N-terminal hotdog fold" evidence="9">
    <location>
        <begin position="1"/>
        <end position="108"/>
    </location>
</feature>
<keyword evidence="7" id="KW-0275">Fatty acid biosynthesis</keyword>
<dbReference type="GO" id="GO:0006633">
    <property type="term" value="P:fatty acid biosynthetic process"/>
    <property type="evidence" value="ECO:0007669"/>
    <property type="project" value="UniProtKB-KW"/>
</dbReference>
<dbReference type="InterPro" id="IPR049552">
    <property type="entry name" value="PKS_DH_N"/>
</dbReference>
<feature type="domain" description="PKS/mFAS DH" evidence="10">
    <location>
        <begin position="1"/>
        <end position="164"/>
    </location>
</feature>
<dbReference type="OrthoDB" id="329835at2759"/>
<evidence type="ECO:0000256" key="8">
    <source>
        <dbReference type="ARBA" id="ARBA00023268"/>
    </source>
</evidence>
<dbReference type="Gene3D" id="3.10.129.110">
    <property type="entry name" value="Polyketide synthase dehydratase"/>
    <property type="match status" value="1"/>
</dbReference>
<accession>A0A2G9RS71</accession>
<sequence length="164" mass="18379">MNPDSPDIFMSGHCIDGRVLYPATGYLVLAWRTLARSLGVVMEQTPVIFEEVTIHRATILPKTGIVQLEVRLMPASKRFEVSESGNLAASGKISTMEENTLNDFRTQPTDSVIGNSEKEDFLLSDKDVYKELRLRGYDYGPTFQGIIESNSRGEVFWCILGEKN</sequence>
<dbReference type="InterPro" id="IPR050091">
    <property type="entry name" value="PKS_NRPS_Biosynth_Enz"/>
</dbReference>
<dbReference type="PROSITE" id="PS52019">
    <property type="entry name" value="PKS_MFAS_DH"/>
    <property type="match status" value="1"/>
</dbReference>